<feature type="compositionally biased region" description="Basic and acidic residues" evidence="4">
    <location>
        <begin position="351"/>
        <end position="368"/>
    </location>
</feature>
<dbReference type="Pfam" id="PF04969">
    <property type="entry name" value="CS"/>
    <property type="match status" value="1"/>
</dbReference>
<evidence type="ECO:0000256" key="3">
    <source>
        <dbReference type="ARBA" id="ARBA00022833"/>
    </source>
</evidence>
<name>A0A8J2W5W7_9CRUS</name>
<dbReference type="OrthoDB" id="10261079at2759"/>
<dbReference type="AlphaFoldDB" id="A0A8J2W5W7"/>
<dbReference type="PANTHER" id="PTHR46983:SF3">
    <property type="entry name" value="CHPADIPLOID STATE MAINTENANCE PROTEIN CHPA"/>
    <property type="match status" value="1"/>
</dbReference>
<comment type="caution">
    <text evidence="7">The sequence shown here is derived from an EMBL/GenBank/DDBJ whole genome shotgun (WGS) entry which is preliminary data.</text>
</comment>
<evidence type="ECO:0000256" key="1">
    <source>
        <dbReference type="ARBA" id="ARBA00022723"/>
    </source>
</evidence>
<feature type="domain" description="CS" evidence="5">
    <location>
        <begin position="246"/>
        <end position="339"/>
    </location>
</feature>
<reference evidence="7" key="1">
    <citation type="submission" date="2021-11" db="EMBL/GenBank/DDBJ databases">
        <authorList>
            <person name="Schell T."/>
        </authorList>
    </citation>
    <scope>NUCLEOTIDE SEQUENCE</scope>
    <source>
        <strain evidence="7">M5</strain>
    </source>
</reference>
<evidence type="ECO:0000256" key="4">
    <source>
        <dbReference type="SAM" id="MobiDB-lite"/>
    </source>
</evidence>
<dbReference type="Proteomes" id="UP000789390">
    <property type="component" value="Unassembled WGS sequence"/>
</dbReference>
<dbReference type="SUPFAM" id="SSF49764">
    <property type="entry name" value="HSP20-like chaperones"/>
    <property type="match status" value="1"/>
</dbReference>
<dbReference type="GO" id="GO:0046872">
    <property type="term" value="F:metal ion binding"/>
    <property type="evidence" value="ECO:0007669"/>
    <property type="project" value="UniProtKB-KW"/>
</dbReference>
<evidence type="ECO:0000256" key="2">
    <source>
        <dbReference type="ARBA" id="ARBA00022737"/>
    </source>
</evidence>
<protein>
    <recommendedName>
        <fullName evidence="9">Cysteine and histidine-rich domain-containing protein 1</fullName>
    </recommendedName>
</protein>
<keyword evidence="3" id="KW-0862">Zinc</keyword>
<keyword evidence="1" id="KW-0479">Metal-binding</keyword>
<dbReference type="PROSITE" id="PS51401">
    <property type="entry name" value="CHORD"/>
    <property type="match status" value="2"/>
</dbReference>
<evidence type="ECO:0000313" key="7">
    <source>
        <dbReference type="EMBL" id="CAH0106551.1"/>
    </source>
</evidence>
<sequence length="374" mass="42150">MVVDFIFFQYRNSTEKSLKMSSKGSLLCYNRGCGKRFDLDENGDDVCIHHPGAPFFHDAYKGWSCCKKKCTDFTEFLNIKGCSKSAHNSVKPEEPEKPEVDKSKASEVIEYKAPEPLKPSSLLRPPFDSPLIKLKYSISASLQQELEKVKATDNSRQIVESNLSSDSIRVGASCKNGGCQQTYLNESSNDAVCTFHKGVPIFHEGLKYWTCCTRRTSDFQAFLNQEGCSTGTHAWKTEKEEQIKKSAQCRQDWMQTGTHVTVNIYCKKPDPTNETLTYVEVNPIRLRVRINLPAGGPSYNSDIELRGIIDPVNSSVMYTPTKVEIKLKKAEPMSWNKLDIPRQVPVEAAAEAEKKKQETEENLPKVDVLDLSDL</sequence>
<feature type="region of interest" description="Disordered" evidence="4">
    <location>
        <begin position="349"/>
        <end position="374"/>
    </location>
</feature>
<keyword evidence="8" id="KW-1185">Reference proteome</keyword>
<dbReference type="InterPro" id="IPR007052">
    <property type="entry name" value="CS_dom"/>
</dbReference>
<dbReference type="InterPro" id="IPR007051">
    <property type="entry name" value="CHORD_dom"/>
</dbReference>
<dbReference type="InterPro" id="IPR039790">
    <property type="entry name" value="CHRD1"/>
</dbReference>
<feature type="domain" description="CHORD" evidence="6">
    <location>
        <begin position="174"/>
        <end position="233"/>
    </location>
</feature>
<dbReference type="Gene3D" id="4.10.1130.20">
    <property type="match status" value="2"/>
</dbReference>
<proteinExistence type="predicted"/>
<accession>A0A8J2W5W7</accession>
<dbReference type="PROSITE" id="PS51203">
    <property type="entry name" value="CS"/>
    <property type="match status" value="1"/>
</dbReference>
<evidence type="ECO:0000259" key="6">
    <source>
        <dbReference type="PROSITE" id="PS51401"/>
    </source>
</evidence>
<evidence type="ECO:0008006" key="9">
    <source>
        <dbReference type="Google" id="ProtNLM"/>
    </source>
</evidence>
<dbReference type="InterPro" id="IPR008978">
    <property type="entry name" value="HSP20-like_chaperone"/>
</dbReference>
<evidence type="ECO:0000313" key="8">
    <source>
        <dbReference type="Proteomes" id="UP000789390"/>
    </source>
</evidence>
<feature type="domain" description="CHORD" evidence="6">
    <location>
        <begin position="28"/>
        <end position="87"/>
    </location>
</feature>
<dbReference type="PANTHER" id="PTHR46983">
    <property type="entry name" value="CYSTEINE AND HISTIDINE-RICH DOMAIN-CONTAINING PROTEIN 1"/>
    <property type="match status" value="1"/>
</dbReference>
<organism evidence="7 8">
    <name type="scientific">Daphnia galeata</name>
    <dbReference type="NCBI Taxonomy" id="27404"/>
    <lineage>
        <taxon>Eukaryota</taxon>
        <taxon>Metazoa</taxon>
        <taxon>Ecdysozoa</taxon>
        <taxon>Arthropoda</taxon>
        <taxon>Crustacea</taxon>
        <taxon>Branchiopoda</taxon>
        <taxon>Diplostraca</taxon>
        <taxon>Cladocera</taxon>
        <taxon>Anomopoda</taxon>
        <taxon>Daphniidae</taxon>
        <taxon>Daphnia</taxon>
    </lineage>
</organism>
<dbReference type="Gene3D" id="2.60.40.790">
    <property type="match status" value="1"/>
</dbReference>
<dbReference type="EMBL" id="CAKKLH010000224">
    <property type="protein sequence ID" value="CAH0106551.1"/>
    <property type="molecule type" value="Genomic_DNA"/>
</dbReference>
<keyword evidence="2" id="KW-0677">Repeat</keyword>
<dbReference type="Pfam" id="PF04968">
    <property type="entry name" value="CHORD"/>
    <property type="match status" value="2"/>
</dbReference>
<gene>
    <name evidence="7" type="ORF">DGAL_LOCUS9706</name>
</gene>
<evidence type="ECO:0000259" key="5">
    <source>
        <dbReference type="PROSITE" id="PS51203"/>
    </source>
</evidence>